<evidence type="ECO:0000256" key="10">
    <source>
        <dbReference type="SAM" id="Phobius"/>
    </source>
</evidence>
<dbReference type="NCBIfam" id="TIGR02796">
    <property type="entry name" value="tolQ"/>
    <property type="match status" value="1"/>
</dbReference>
<comment type="caution">
    <text evidence="12">The sequence shown here is derived from an EMBL/GenBank/DDBJ whole genome shotgun (WGS) entry which is preliminary data.</text>
</comment>
<dbReference type="GO" id="GO:0017038">
    <property type="term" value="P:protein import"/>
    <property type="evidence" value="ECO:0007669"/>
    <property type="project" value="TreeGrafter"/>
</dbReference>
<evidence type="ECO:0000313" key="12">
    <source>
        <dbReference type="EMBL" id="PZO78887.1"/>
    </source>
</evidence>
<feature type="transmembrane region" description="Helical" evidence="10">
    <location>
        <begin position="149"/>
        <end position="171"/>
    </location>
</feature>
<dbReference type="InterPro" id="IPR002898">
    <property type="entry name" value="MotA_ExbB_proton_chnl"/>
</dbReference>
<feature type="transmembrane region" description="Helical" evidence="10">
    <location>
        <begin position="191"/>
        <end position="213"/>
    </location>
</feature>
<evidence type="ECO:0000256" key="2">
    <source>
        <dbReference type="ARBA" id="ARBA00010442"/>
    </source>
</evidence>
<dbReference type="Pfam" id="PF01618">
    <property type="entry name" value="MotA_ExbB"/>
    <property type="match status" value="1"/>
</dbReference>
<dbReference type="HAMAP" id="MF_02202">
    <property type="entry name" value="TolQ"/>
    <property type="match status" value="1"/>
</dbReference>
<comment type="similarity">
    <text evidence="2">Belongs to the ExbB/TolQ family.</text>
</comment>
<keyword evidence="4" id="KW-0997">Cell inner membrane</keyword>
<evidence type="ECO:0000256" key="8">
    <source>
        <dbReference type="ARBA" id="ARBA00023136"/>
    </source>
</evidence>
<evidence type="ECO:0000256" key="4">
    <source>
        <dbReference type="ARBA" id="ARBA00022519"/>
    </source>
</evidence>
<evidence type="ECO:0000259" key="11">
    <source>
        <dbReference type="Pfam" id="PF01618"/>
    </source>
</evidence>
<keyword evidence="6 10" id="KW-0812">Transmembrane</keyword>
<keyword evidence="7 10" id="KW-1133">Transmembrane helix</keyword>
<dbReference type="InterPro" id="IPR014163">
    <property type="entry name" value="Tol-Pal_TolQ"/>
</dbReference>
<evidence type="ECO:0000256" key="7">
    <source>
        <dbReference type="ARBA" id="ARBA00022989"/>
    </source>
</evidence>
<keyword evidence="5" id="KW-0132">Cell division</keyword>
<dbReference type="GO" id="GO:0005886">
    <property type="term" value="C:plasma membrane"/>
    <property type="evidence" value="ECO:0007669"/>
    <property type="project" value="UniProtKB-SubCell"/>
</dbReference>
<gene>
    <name evidence="12" type="primary">tolQ</name>
    <name evidence="12" type="ORF">DI626_11795</name>
</gene>
<dbReference type="GO" id="GO:0051301">
    <property type="term" value="P:cell division"/>
    <property type="evidence" value="ECO:0007669"/>
    <property type="project" value="UniProtKB-KW"/>
</dbReference>
<dbReference type="GO" id="GO:0043213">
    <property type="term" value="P:bacteriocin transport"/>
    <property type="evidence" value="ECO:0007669"/>
    <property type="project" value="InterPro"/>
</dbReference>
<sequence length="259" mass="28015">MKSTTTSNAVEAVAAGQNFNGDLSVIALFMHADIIVKAVAIMLVLASVWCWAIIFEKKATLGKLNRRANKFEDAFWSGEPLDKLYQRIKKSPHDPLLKTFSAGMEEWQNTVSGGVPDRDNLQASLRQRVERAMSVAIAREMVRLERGMTFLATVGSTAPFIGLFGTVWGIMNSFNSIAHSNNTSLAVVAPGISEALFVTALGLVAAIPAVIAYNGYSSKLNRYAGRLDAFVTEFSAILSRHLETQDGNGTRGASSKKVA</sequence>
<dbReference type="Proteomes" id="UP000249557">
    <property type="component" value="Unassembled WGS sequence"/>
</dbReference>
<dbReference type="AlphaFoldDB" id="A0A2W4ZBV1"/>
<dbReference type="EMBL" id="QFNK01000374">
    <property type="protein sequence ID" value="PZO78887.1"/>
    <property type="molecule type" value="Genomic_DNA"/>
</dbReference>
<evidence type="ECO:0000256" key="3">
    <source>
        <dbReference type="ARBA" id="ARBA00022475"/>
    </source>
</evidence>
<organism evidence="12 13">
    <name type="scientific">Micavibrio aeruginosavorus</name>
    <dbReference type="NCBI Taxonomy" id="349221"/>
    <lineage>
        <taxon>Bacteria</taxon>
        <taxon>Pseudomonadati</taxon>
        <taxon>Bdellovibrionota</taxon>
        <taxon>Bdellovibrionia</taxon>
        <taxon>Bdellovibrionales</taxon>
        <taxon>Pseudobdellovibrionaceae</taxon>
        <taxon>Micavibrio</taxon>
    </lineage>
</organism>
<keyword evidence="9" id="KW-0131">Cell cycle</keyword>
<dbReference type="PANTHER" id="PTHR30625">
    <property type="entry name" value="PROTEIN TOLQ"/>
    <property type="match status" value="1"/>
</dbReference>
<name>A0A2W4ZBV1_9BACT</name>
<keyword evidence="3" id="KW-1003">Cell membrane</keyword>
<protein>
    <submittedName>
        <fullName evidence="12">Protein TolQ</fullName>
    </submittedName>
</protein>
<reference evidence="12 13" key="1">
    <citation type="submission" date="2017-08" db="EMBL/GenBank/DDBJ databases">
        <title>Infants hospitalized years apart are colonized by the same room-sourced microbial strains.</title>
        <authorList>
            <person name="Brooks B."/>
            <person name="Olm M.R."/>
            <person name="Firek B.A."/>
            <person name="Baker R."/>
            <person name="Thomas B.C."/>
            <person name="Morowitz M.J."/>
            <person name="Banfield J.F."/>
        </authorList>
    </citation>
    <scope>NUCLEOTIDE SEQUENCE [LARGE SCALE GENOMIC DNA]</scope>
    <source>
        <strain evidence="12">S2_018_000_R2_104</strain>
    </source>
</reference>
<evidence type="ECO:0000256" key="5">
    <source>
        <dbReference type="ARBA" id="ARBA00022618"/>
    </source>
</evidence>
<dbReference type="PANTHER" id="PTHR30625:SF3">
    <property type="entry name" value="TOL-PAL SYSTEM PROTEIN TOLQ"/>
    <property type="match status" value="1"/>
</dbReference>
<keyword evidence="8 10" id="KW-0472">Membrane</keyword>
<proteinExistence type="inferred from homology"/>
<evidence type="ECO:0000313" key="13">
    <source>
        <dbReference type="Proteomes" id="UP000249557"/>
    </source>
</evidence>
<accession>A0A2W4ZBV1</accession>
<feature type="domain" description="MotA/TolQ/ExbB proton channel" evidence="11">
    <location>
        <begin position="122"/>
        <end position="226"/>
    </location>
</feature>
<evidence type="ECO:0000256" key="1">
    <source>
        <dbReference type="ARBA" id="ARBA00004651"/>
    </source>
</evidence>
<evidence type="ECO:0000256" key="9">
    <source>
        <dbReference type="ARBA" id="ARBA00023306"/>
    </source>
</evidence>
<feature type="transmembrane region" description="Helical" evidence="10">
    <location>
        <begin position="34"/>
        <end position="55"/>
    </location>
</feature>
<dbReference type="InterPro" id="IPR050790">
    <property type="entry name" value="ExbB/TolQ_transport"/>
</dbReference>
<comment type="subcellular location">
    <subcellularLocation>
        <location evidence="1">Cell membrane</location>
        <topology evidence="1">Multi-pass membrane protein</topology>
    </subcellularLocation>
</comment>
<evidence type="ECO:0000256" key="6">
    <source>
        <dbReference type="ARBA" id="ARBA00022692"/>
    </source>
</evidence>